<evidence type="ECO:0000313" key="1">
    <source>
        <dbReference type="EMBL" id="KAG8014911.1"/>
    </source>
</evidence>
<dbReference type="Proteomes" id="UP000805704">
    <property type="component" value="Chromosome 1"/>
</dbReference>
<proteinExistence type="predicted"/>
<dbReference type="EMBL" id="CM024789">
    <property type="protein sequence ID" value="KAG8014911.1"/>
    <property type="molecule type" value="Genomic_DNA"/>
</dbReference>
<name>A0ACB7FL94_NIBAL</name>
<reference evidence="1" key="1">
    <citation type="submission" date="2020-04" db="EMBL/GenBank/DDBJ databases">
        <title>A chromosome-scale assembly and high-density genetic map of the yellow drum (Nibea albiflora) genome.</title>
        <authorList>
            <person name="Xu D."/>
            <person name="Zhang W."/>
            <person name="Chen R."/>
            <person name="Tan P."/>
            <person name="Wang L."/>
            <person name="Song H."/>
            <person name="Tian L."/>
            <person name="Zhu Q."/>
            <person name="Wang B."/>
        </authorList>
    </citation>
    <scope>NUCLEOTIDE SEQUENCE</scope>
    <source>
        <strain evidence="1">ZJHYS-2018</strain>
    </source>
</reference>
<gene>
    <name evidence="1" type="primary">RCOR3.2</name>
    <name evidence="1" type="ORF">GBF38_003620</name>
</gene>
<keyword evidence="2" id="KW-1185">Reference proteome</keyword>
<sequence>MPGMMDKGSEYLGKGRSNGTKSPSNASNGHFSDESGSDDEHDVGMRVGADYQANIPEFEPGEVLLVCTGVTDGGSLGSRSDRDCGVDPLNVSRGYHRSSTSSVSVLFTLCSSAIFFFFFFFLVVQTL</sequence>
<organism evidence="1 2">
    <name type="scientific">Nibea albiflora</name>
    <name type="common">Yellow drum</name>
    <name type="synonym">Corvina albiflora</name>
    <dbReference type="NCBI Taxonomy" id="240163"/>
    <lineage>
        <taxon>Eukaryota</taxon>
        <taxon>Metazoa</taxon>
        <taxon>Chordata</taxon>
        <taxon>Craniata</taxon>
        <taxon>Vertebrata</taxon>
        <taxon>Euteleostomi</taxon>
        <taxon>Actinopterygii</taxon>
        <taxon>Neopterygii</taxon>
        <taxon>Teleostei</taxon>
        <taxon>Neoteleostei</taxon>
        <taxon>Acanthomorphata</taxon>
        <taxon>Eupercaria</taxon>
        <taxon>Sciaenidae</taxon>
        <taxon>Nibea</taxon>
    </lineage>
</organism>
<protein>
    <submittedName>
        <fullName evidence="1">REST corepressor 3</fullName>
    </submittedName>
</protein>
<accession>A0ACB7FL94</accession>
<comment type="caution">
    <text evidence="1">The sequence shown here is derived from an EMBL/GenBank/DDBJ whole genome shotgun (WGS) entry which is preliminary data.</text>
</comment>
<evidence type="ECO:0000313" key="2">
    <source>
        <dbReference type="Proteomes" id="UP000805704"/>
    </source>
</evidence>